<evidence type="ECO:0000259" key="13">
    <source>
        <dbReference type="PROSITE" id="PS50112"/>
    </source>
</evidence>
<gene>
    <name evidence="14" type="ORF">SAMN02745146_2707</name>
</gene>
<keyword evidence="9" id="KW-0902">Two-component regulatory system</keyword>
<dbReference type="EMBL" id="FQYN01000005">
    <property type="protein sequence ID" value="SHJ27273.1"/>
    <property type="molecule type" value="Genomic_DNA"/>
</dbReference>
<dbReference type="SUPFAM" id="SSF55785">
    <property type="entry name" value="PYP-like sensor domain (PAS domain)"/>
    <property type="match status" value="3"/>
</dbReference>
<dbReference type="RefSeq" id="WP_073110190.1">
    <property type="nucleotide sequence ID" value="NZ_FQYN01000005.1"/>
</dbReference>
<comment type="subcellular location">
    <subcellularLocation>
        <location evidence="2">Cell membrane</location>
        <topology evidence="2">Multi-pass membrane protein</topology>
    </subcellularLocation>
</comment>
<evidence type="ECO:0000256" key="9">
    <source>
        <dbReference type="ARBA" id="ARBA00023012"/>
    </source>
</evidence>
<evidence type="ECO:0000259" key="12">
    <source>
        <dbReference type="PROSITE" id="PS50109"/>
    </source>
</evidence>
<dbReference type="SMART" id="SM00387">
    <property type="entry name" value="HATPase_c"/>
    <property type="match status" value="1"/>
</dbReference>
<dbReference type="InterPro" id="IPR035965">
    <property type="entry name" value="PAS-like_dom_sf"/>
</dbReference>
<dbReference type="Proteomes" id="UP000184418">
    <property type="component" value="Unassembled WGS sequence"/>
</dbReference>
<dbReference type="InterPro" id="IPR050482">
    <property type="entry name" value="Sensor_HK_TwoCompSys"/>
</dbReference>
<dbReference type="SUPFAM" id="SSF55874">
    <property type="entry name" value="ATPase domain of HSP90 chaperone/DNA topoisomerase II/histidine kinase"/>
    <property type="match status" value="1"/>
</dbReference>
<evidence type="ECO:0000256" key="2">
    <source>
        <dbReference type="ARBA" id="ARBA00004651"/>
    </source>
</evidence>
<dbReference type="PRINTS" id="PR00344">
    <property type="entry name" value="BCTRLSENSOR"/>
</dbReference>
<evidence type="ECO:0000313" key="15">
    <source>
        <dbReference type="Proteomes" id="UP000184418"/>
    </source>
</evidence>
<keyword evidence="4" id="KW-1003">Cell membrane</keyword>
<organism evidence="14 15">
    <name type="scientific">Hymenobacter daecheongensis DSM 21074</name>
    <dbReference type="NCBI Taxonomy" id="1121955"/>
    <lineage>
        <taxon>Bacteria</taxon>
        <taxon>Pseudomonadati</taxon>
        <taxon>Bacteroidota</taxon>
        <taxon>Cytophagia</taxon>
        <taxon>Cytophagales</taxon>
        <taxon>Hymenobacteraceae</taxon>
        <taxon>Hymenobacter</taxon>
    </lineage>
</organism>
<dbReference type="InterPro" id="IPR005467">
    <property type="entry name" value="His_kinase_dom"/>
</dbReference>
<dbReference type="OrthoDB" id="5401121at2"/>
<dbReference type="NCBIfam" id="TIGR00229">
    <property type="entry name" value="sensory_box"/>
    <property type="match status" value="3"/>
</dbReference>
<dbReference type="GO" id="GO:0005886">
    <property type="term" value="C:plasma membrane"/>
    <property type="evidence" value="ECO:0007669"/>
    <property type="project" value="UniProtKB-SubCell"/>
</dbReference>
<evidence type="ECO:0000256" key="7">
    <source>
        <dbReference type="ARBA" id="ARBA00022777"/>
    </source>
</evidence>
<keyword evidence="8" id="KW-1133">Transmembrane helix</keyword>
<dbReference type="GO" id="GO:0006355">
    <property type="term" value="P:regulation of DNA-templated transcription"/>
    <property type="evidence" value="ECO:0007669"/>
    <property type="project" value="InterPro"/>
</dbReference>
<dbReference type="CDD" id="cd00130">
    <property type="entry name" value="PAS"/>
    <property type="match status" value="3"/>
</dbReference>
<dbReference type="Pfam" id="PF00989">
    <property type="entry name" value="PAS"/>
    <property type="match status" value="1"/>
</dbReference>
<keyword evidence="5" id="KW-0808">Transferase</keyword>
<feature type="coiled-coil region" evidence="11">
    <location>
        <begin position="40"/>
        <end position="69"/>
    </location>
</feature>
<dbReference type="InterPro" id="IPR013767">
    <property type="entry name" value="PAS_fold"/>
</dbReference>
<evidence type="ECO:0000256" key="4">
    <source>
        <dbReference type="ARBA" id="ARBA00022475"/>
    </source>
</evidence>
<evidence type="ECO:0000256" key="5">
    <source>
        <dbReference type="ARBA" id="ARBA00022679"/>
    </source>
</evidence>
<dbReference type="InterPro" id="IPR036890">
    <property type="entry name" value="HATPase_C_sf"/>
</dbReference>
<dbReference type="Pfam" id="PF08448">
    <property type="entry name" value="PAS_4"/>
    <property type="match status" value="1"/>
</dbReference>
<dbReference type="GO" id="GO:0000160">
    <property type="term" value="P:phosphorelay signal transduction system"/>
    <property type="evidence" value="ECO:0007669"/>
    <property type="project" value="UniProtKB-KW"/>
</dbReference>
<reference evidence="14 15" key="1">
    <citation type="submission" date="2016-11" db="EMBL/GenBank/DDBJ databases">
        <authorList>
            <person name="Jaros S."/>
            <person name="Januszkiewicz K."/>
            <person name="Wedrychowicz H."/>
        </authorList>
    </citation>
    <scope>NUCLEOTIDE SEQUENCE [LARGE SCALE GENOMIC DNA]</scope>
    <source>
        <strain evidence="14 15">DSM 21074</strain>
    </source>
</reference>
<dbReference type="PANTHER" id="PTHR24421:SF37">
    <property type="entry name" value="SENSOR HISTIDINE KINASE NARS"/>
    <property type="match status" value="1"/>
</dbReference>
<comment type="catalytic activity">
    <reaction evidence="1">
        <text>ATP + protein L-histidine = ADP + protein N-phospho-L-histidine.</text>
        <dbReference type="EC" id="2.7.13.3"/>
    </reaction>
</comment>
<accession>A0A1M6HYQ5</accession>
<evidence type="ECO:0000256" key="10">
    <source>
        <dbReference type="ARBA" id="ARBA00023136"/>
    </source>
</evidence>
<dbReference type="CDD" id="cd16917">
    <property type="entry name" value="HATPase_UhpB-NarQ-NarX-like"/>
    <property type="match status" value="1"/>
</dbReference>
<dbReference type="InterPro" id="IPR000014">
    <property type="entry name" value="PAS"/>
</dbReference>
<dbReference type="SMART" id="SM00091">
    <property type="entry name" value="PAS"/>
    <property type="match status" value="3"/>
</dbReference>
<keyword evidence="11" id="KW-0175">Coiled coil</keyword>
<dbReference type="Gene3D" id="3.30.565.10">
    <property type="entry name" value="Histidine kinase-like ATPase, C-terminal domain"/>
    <property type="match status" value="1"/>
</dbReference>
<keyword evidence="10" id="KW-0472">Membrane</keyword>
<evidence type="ECO:0000256" key="8">
    <source>
        <dbReference type="ARBA" id="ARBA00022989"/>
    </source>
</evidence>
<dbReference type="PROSITE" id="PS50112">
    <property type="entry name" value="PAS"/>
    <property type="match status" value="2"/>
</dbReference>
<protein>
    <recommendedName>
        <fullName evidence="3">histidine kinase</fullName>
        <ecNumber evidence="3">2.7.13.3</ecNumber>
    </recommendedName>
</protein>
<sequence length="661" mass="73752">MQSEELSGSVGAALQELRARAEARRHLVTQAVADKSPAEVQRLVQELQVHQIELEMQYEELLLAQAEAEAVRAQYVDLYEFAPVGYCTLDAHGLIGQLNLSAARLLGAVRQRLMHRRFLLFVAPASREAFLGFLAQILASEQRQTCELAMLHDDGTPFFAQLEGVAVPATAAQPPQCRLAIIDSTARHEAIQALAASEARFRQLFEQSSDASLLVQHSLVIDCNPAALHLLGASLKAQVVGHRPWEQVVPAEDPALPVAEQFAGAVAEARRLGSERCQFALRCLSGERLWVECVMTPMTVGGQELLYMVWRDVTAVEEQKRQLRTEKEFSESLLDNSVDGIMAFDQHGRFLAWNRVLEQHTGRRAAELLGQDIFAAFPQWRGQPQEQAIRQVLKGKRVTRYNMPFHSQPGHYESYLVPLLGPDNELKGGLVLVRDVTERVRLAEETTRLKLRQQQEVLSTILTTQEEERKRIAEALHNGVGQLLYAAKLNLENRAAPEATLRATALSLLDDAIRATRTISFELTPGILEDFGLKIALEELCKRIPKQNLRFHLNLVGLEKPRPRPIEIAIYRVVQELLNNIIRHARASEVFIHVIHEDQHLHISVEDNGVGISPDPATPLQGIGLAGIRNRIDLLGGELTIESRLGRGTIITIELTALIVR</sequence>
<feature type="domain" description="PAS" evidence="13">
    <location>
        <begin position="71"/>
        <end position="141"/>
    </location>
</feature>
<dbReference type="InterPro" id="IPR003594">
    <property type="entry name" value="HATPase_dom"/>
</dbReference>
<dbReference type="GO" id="GO:0004673">
    <property type="term" value="F:protein histidine kinase activity"/>
    <property type="evidence" value="ECO:0007669"/>
    <property type="project" value="UniProtKB-EC"/>
</dbReference>
<dbReference type="PROSITE" id="PS50109">
    <property type="entry name" value="HIS_KIN"/>
    <property type="match status" value="1"/>
</dbReference>
<evidence type="ECO:0000256" key="6">
    <source>
        <dbReference type="ARBA" id="ARBA00022692"/>
    </source>
</evidence>
<dbReference type="InterPro" id="IPR004358">
    <property type="entry name" value="Sig_transdc_His_kin-like_C"/>
</dbReference>
<name>A0A1M6HYQ5_9BACT</name>
<evidence type="ECO:0000256" key="3">
    <source>
        <dbReference type="ARBA" id="ARBA00012438"/>
    </source>
</evidence>
<keyword evidence="6" id="KW-0812">Transmembrane</keyword>
<feature type="domain" description="Histidine kinase" evidence="12">
    <location>
        <begin position="570"/>
        <end position="659"/>
    </location>
</feature>
<keyword evidence="7" id="KW-0418">Kinase</keyword>
<keyword evidence="15" id="KW-1185">Reference proteome</keyword>
<evidence type="ECO:0000256" key="1">
    <source>
        <dbReference type="ARBA" id="ARBA00000085"/>
    </source>
</evidence>
<evidence type="ECO:0000256" key="11">
    <source>
        <dbReference type="SAM" id="Coils"/>
    </source>
</evidence>
<dbReference type="Gene3D" id="3.30.450.20">
    <property type="entry name" value="PAS domain"/>
    <property type="match status" value="3"/>
</dbReference>
<dbReference type="EC" id="2.7.13.3" evidence="3"/>
<proteinExistence type="predicted"/>
<dbReference type="PANTHER" id="PTHR24421">
    <property type="entry name" value="NITRATE/NITRITE SENSOR PROTEIN NARX-RELATED"/>
    <property type="match status" value="1"/>
</dbReference>
<evidence type="ECO:0000313" key="14">
    <source>
        <dbReference type="EMBL" id="SHJ27273.1"/>
    </source>
</evidence>
<feature type="domain" description="PAS" evidence="13">
    <location>
        <begin position="326"/>
        <end position="396"/>
    </location>
</feature>
<dbReference type="STRING" id="1121955.SAMN02745146_2707"/>
<dbReference type="Pfam" id="PF02518">
    <property type="entry name" value="HATPase_c"/>
    <property type="match status" value="1"/>
</dbReference>
<dbReference type="AlphaFoldDB" id="A0A1M6HYQ5"/>
<dbReference type="InterPro" id="IPR013656">
    <property type="entry name" value="PAS_4"/>
</dbReference>
<dbReference type="Pfam" id="PF13426">
    <property type="entry name" value="PAS_9"/>
    <property type="match status" value="1"/>
</dbReference>